<reference evidence="1 2" key="1">
    <citation type="submission" date="2020-04" db="EMBL/GenBank/DDBJ databases">
        <authorList>
            <person name="Wallbank WR R."/>
            <person name="Pardo Diaz C."/>
            <person name="Kozak K."/>
            <person name="Martin S."/>
            <person name="Jiggins C."/>
            <person name="Moest M."/>
            <person name="Warren A I."/>
            <person name="Byers J.R.P. K."/>
            <person name="Montejo-Kovacevich G."/>
            <person name="Yen C E."/>
        </authorList>
    </citation>
    <scope>NUCLEOTIDE SEQUENCE [LARGE SCALE GENOMIC DNA]</scope>
</reference>
<name>A0A8S1BBG6_ARCPL</name>
<dbReference type="PANTHER" id="PTHR23185:SF0">
    <property type="entry name" value="PROTEIN VIRILIZER HOMOLOG"/>
    <property type="match status" value="1"/>
</dbReference>
<organism evidence="1 2">
    <name type="scientific">Arctia plantaginis</name>
    <name type="common">Wood tiger moth</name>
    <name type="synonym">Phalaena plantaginis</name>
    <dbReference type="NCBI Taxonomy" id="874455"/>
    <lineage>
        <taxon>Eukaryota</taxon>
        <taxon>Metazoa</taxon>
        <taxon>Ecdysozoa</taxon>
        <taxon>Arthropoda</taxon>
        <taxon>Hexapoda</taxon>
        <taxon>Insecta</taxon>
        <taxon>Pterygota</taxon>
        <taxon>Neoptera</taxon>
        <taxon>Endopterygota</taxon>
        <taxon>Lepidoptera</taxon>
        <taxon>Glossata</taxon>
        <taxon>Ditrysia</taxon>
        <taxon>Noctuoidea</taxon>
        <taxon>Erebidae</taxon>
        <taxon>Arctiinae</taxon>
        <taxon>Arctia</taxon>
    </lineage>
</organism>
<protein>
    <submittedName>
        <fullName evidence="1">Uncharacterized protein</fullName>
    </submittedName>
</protein>
<dbReference type="GO" id="GO:0003723">
    <property type="term" value="F:RNA binding"/>
    <property type="evidence" value="ECO:0007669"/>
    <property type="project" value="TreeGrafter"/>
</dbReference>
<dbReference type="PANTHER" id="PTHR23185">
    <property type="entry name" value="PROTEIN VIRILIZER HOMOLOG"/>
    <property type="match status" value="1"/>
</dbReference>
<comment type="caution">
    <text evidence="1">The sequence shown here is derived from an EMBL/GenBank/DDBJ whole genome shotgun (WGS) entry which is preliminary data.</text>
</comment>
<dbReference type="InterPro" id="IPR026736">
    <property type="entry name" value="Virilizer"/>
</dbReference>
<evidence type="ECO:0000313" key="2">
    <source>
        <dbReference type="Proteomes" id="UP000494256"/>
    </source>
</evidence>
<dbReference type="EMBL" id="CADEBD010000795">
    <property type="protein sequence ID" value="CAB3260139.1"/>
    <property type="molecule type" value="Genomic_DNA"/>
</dbReference>
<evidence type="ECO:0000313" key="1">
    <source>
        <dbReference type="EMBL" id="CAB3260139.1"/>
    </source>
</evidence>
<dbReference type="AlphaFoldDB" id="A0A8S1BBG6"/>
<dbReference type="GO" id="GO:0036396">
    <property type="term" value="C:RNA N6-methyladenosine methyltransferase complex"/>
    <property type="evidence" value="ECO:0007669"/>
    <property type="project" value="TreeGrafter"/>
</dbReference>
<sequence length="103" mass="10824">MLRRVCVQIADLAPNTAATVARAAVGAVTRELKPGEPATASIARVLGFLACLVSHAPVKCAVLHAMNSGGPRATDVQTALCSVLVWQMHLTNMVPLRSTPHML</sequence>
<dbReference type="Proteomes" id="UP000494256">
    <property type="component" value="Unassembled WGS sequence"/>
</dbReference>
<proteinExistence type="predicted"/>
<accession>A0A8S1BBG6</accession>
<gene>
    <name evidence="1" type="ORF">APLA_LOCUS16931</name>
</gene>
<dbReference type="OrthoDB" id="7429565at2759"/>